<feature type="region of interest" description="Disordered" evidence="1">
    <location>
        <begin position="78"/>
        <end position="131"/>
    </location>
</feature>
<evidence type="ECO:0000313" key="3">
    <source>
        <dbReference type="Proteomes" id="UP000483078"/>
    </source>
</evidence>
<protein>
    <submittedName>
        <fullName evidence="2">DUF4177 domain-containing protein</fullName>
    </submittedName>
</protein>
<accession>A0A7C9H9E8</accession>
<proteinExistence type="predicted"/>
<reference evidence="2 3" key="1">
    <citation type="submission" date="2019-06" db="EMBL/GenBank/DDBJ databases">
        <title>Enrichment of Autotrophic Halophilic Microorganisms from Red Sea Brine Pool Using Microbial Electrosynthesis System.</title>
        <authorList>
            <person name="Alqahtani M.F."/>
            <person name="Bajracharya S."/>
            <person name="Katuri K.P."/>
            <person name="Ali M."/>
            <person name="Saikaly P.E."/>
        </authorList>
    </citation>
    <scope>NUCLEOTIDE SEQUENCE [LARGE SCALE GENOMIC DNA]</scope>
    <source>
        <strain evidence="2">MES6</strain>
    </source>
</reference>
<feature type="compositionally biased region" description="Acidic residues" evidence="1">
    <location>
        <begin position="121"/>
        <end position="131"/>
    </location>
</feature>
<organism evidence="2 3">
    <name type="scientific">Sediminimonas qiaohouensis</name>
    <dbReference type="NCBI Taxonomy" id="552061"/>
    <lineage>
        <taxon>Bacteria</taxon>
        <taxon>Pseudomonadati</taxon>
        <taxon>Pseudomonadota</taxon>
        <taxon>Alphaproteobacteria</taxon>
        <taxon>Rhodobacterales</taxon>
        <taxon>Roseobacteraceae</taxon>
        <taxon>Sediminimonas</taxon>
    </lineage>
</organism>
<dbReference type="Proteomes" id="UP000483078">
    <property type="component" value="Unassembled WGS sequence"/>
</dbReference>
<gene>
    <name evidence="2" type="ORF">FH759_01465</name>
</gene>
<comment type="caution">
    <text evidence="2">The sequence shown here is derived from an EMBL/GenBank/DDBJ whole genome shotgun (WGS) entry which is preliminary data.</text>
</comment>
<sequence length="131" mass="14719">MYEYKVIPAPERADRIKGLKRPEDRFAHKVEEVLNDMAAAGWSFLRAESLPGEERRLLRSQSMVHNILVFYREIGSDEQTDAAPSVAPDTSLDSTPPLSGAFCHDPGPPEPQLESPGRANDDDEEKEERRS</sequence>
<evidence type="ECO:0000313" key="2">
    <source>
        <dbReference type="EMBL" id="MTJ03349.1"/>
    </source>
</evidence>
<dbReference type="EMBL" id="VENJ01000002">
    <property type="protein sequence ID" value="MTJ03349.1"/>
    <property type="molecule type" value="Genomic_DNA"/>
</dbReference>
<evidence type="ECO:0000256" key="1">
    <source>
        <dbReference type="SAM" id="MobiDB-lite"/>
    </source>
</evidence>
<dbReference type="AlphaFoldDB" id="A0A7C9H9E8"/>
<name>A0A7C9H9E8_9RHOB</name>
<dbReference type="RefSeq" id="WP_273247815.1">
    <property type="nucleotide sequence ID" value="NZ_VENJ01000002.1"/>
</dbReference>